<organism evidence="1 2">
    <name type="scientific">Agrobacterium phage OLIVR5</name>
    <dbReference type="NCBI Taxonomy" id="2723773"/>
    <lineage>
        <taxon>Viruses</taxon>
        <taxon>Duplodnaviria</taxon>
        <taxon>Heunggongvirae</taxon>
        <taxon>Uroviricota</taxon>
        <taxon>Caudoviricetes</taxon>
        <taxon>Pootjesviridae</taxon>
        <taxon>Heverleevirus</taxon>
        <taxon>Heverleevirus OLIVR5</taxon>
    </lineage>
</organism>
<evidence type="ECO:0000313" key="2">
    <source>
        <dbReference type="Proteomes" id="UP000671873"/>
    </source>
</evidence>
<name>A0A858MSU9_9CAUD</name>
<dbReference type="EMBL" id="MT234342">
    <property type="protein sequence ID" value="QIW87812.1"/>
    <property type="molecule type" value="Genomic_DNA"/>
</dbReference>
<sequence length="141" mass="16622">MDSESNSHDRTTAIVETEFHRIAIILDFRVFLAESLSNFGSSFVLSLLNVTLDRVKGFFHIGERLDERTYRSFAGFVLDFCIFFQDVYYAFEDEFHCQIPFFFDVVLLVSRFKFVVNRDFSISELQDQGWLQDSSERTKRP</sequence>
<accession>A0A858MSU9</accession>
<protein>
    <submittedName>
        <fullName evidence="1">Uncharacterized protein</fullName>
    </submittedName>
</protein>
<keyword evidence="2" id="KW-1185">Reference proteome</keyword>
<proteinExistence type="predicted"/>
<gene>
    <name evidence="1" type="ORF">Ab1vBOLIVR5_gp164c</name>
</gene>
<evidence type="ECO:0000313" key="1">
    <source>
        <dbReference type="EMBL" id="QIW87812.1"/>
    </source>
</evidence>
<reference evidence="1 2" key="1">
    <citation type="submission" date="2020-03" db="EMBL/GenBank/DDBJ databases">
        <authorList>
            <person name="Holtappels D."/>
            <person name="Bomans J.P.J."/>
            <person name="Lavigne R."/>
            <person name="Wagemans J."/>
        </authorList>
    </citation>
    <scope>NUCLEOTIDE SEQUENCE [LARGE SCALE GENOMIC DNA]</scope>
    <source>
        <strain evidence="1 2">OLIVR5</strain>
    </source>
</reference>
<dbReference type="Proteomes" id="UP000671873">
    <property type="component" value="Segment"/>
</dbReference>